<proteinExistence type="predicted"/>
<feature type="compositionally biased region" description="Low complexity" evidence="1">
    <location>
        <begin position="1006"/>
        <end position="1035"/>
    </location>
</feature>
<sequence length="1035" mass="112329">MAWKLGKKPSPPVGAEQPKVEVTPVNGFFRGNEQLISGWAIDSRDLESRRDIDVFVNGNRIGSARADRFDPLVQSHHGGDGHFAFAFYYAGEIGGSPLEASAKDIATKTKLKSKQPTVTKATREGPPLTITGLAVGKAVELRGRIGAYPWLKDMSLELWDGDTRVVSSIPLTPVNEGEGTFSAQLKGEAAERLLNEDLLVALPGLKEAGLAVTLEKLTLRAAVARHDNGLRVSLRGKFDQSGPIAAVVRFKNEGRKTVERELDMSGRVAVVSLPPEFVDGQTEIEVVIAGAPVRTRIESPVLGDPQFRTLGRDGARWEASEGASVEQGFFAFPDQLAEDHELSGYTAHVSVPAAEEPLRLWQTAMELPANTDEVAAGGFVRASRKSTIALRLRDDEGVVAETSAIAKTSDSWALLQLDLKGSRDIVGKPVFEFEASGKKLSDLEVALTNSAEPENAASEEPEANMLANPGMLEWPHGAGVRQNSGGAVACTNWRVRNRKSRTPTYTRAVIQPSSGSIGLAVAAGEVPSYLRIEADFAVNDIDDQLLELRFGAGSPPAARQMLARSKEATPQFAVIDRVYVIRRSRLLSADAYSERDEVVTTFARKVPIRQDIEQFTFLAAPIEEGEEPELEEGQSLELTYHLAFDFRHPTAVALFDVEVVSKGDVEGDSEKAPLKVEDRNIELQIETLVTTAHWRGPTPVRLATEENSSEPQPLKWNANASREPVTIVIPVFNALDETLACLESINGASTVPVLIKVVDDASDQTVREALHAYATGKPWITVHSFPQNRGYTYAADFGIRGARTEWAVLLNSDTIVTRGWLEGMLDCARSDPRIGLVGPLSNAASYQSVPELYDATNKWKVNRLPPGVTVEMVADIVRRVSTRAHPHVPLLNGFCTMMKTSIFNEIGGLNPVAFPVGYGEENDMCLRASKAGVKLAVADDVYVYHVKSASFGNARREGLTKAGNEALKKLHPDVDIPALTAKFRDTPALVSVRDRVAAEMAKLHSPRSPEAAKEAAAFKPAAKSARSAKPQLQRA</sequence>
<name>A0A7G9L5B9_9SPHN</name>
<gene>
    <name evidence="3" type="ORF">H8M03_05715</name>
</gene>
<dbReference type="RefSeq" id="WP_187480772.1">
    <property type="nucleotide sequence ID" value="NZ_CP060697.1"/>
</dbReference>
<dbReference type="AlphaFoldDB" id="A0A7G9L5B9"/>
<dbReference type="PANTHER" id="PTHR43179:SF7">
    <property type="entry name" value="RHAMNOSYLTRANSFERASE WBBL"/>
    <property type="match status" value="1"/>
</dbReference>
<dbReference type="InterPro" id="IPR001173">
    <property type="entry name" value="Glyco_trans_2-like"/>
</dbReference>
<keyword evidence="4" id="KW-1185">Reference proteome</keyword>
<feature type="region of interest" description="Disordered" evidence="1">
    <location>
        <begin position="1001"/>
        <end position="1035"/>
    </location>
</feature>
<evidence type="ECO:0000259" key="2">
    <source>
        <dbReference type="Pfam" id="PF00535"/>
    </source>
</evidence>
<evidence type="ECO:0000313" key="3">
    <source>
        <dbReference type="EMBL" id="QNM83818.1"/>
    </source>
</evidence>
<keyword evidence="3" id="KW-0808">Transferase</keyword>
<dbReference type="EMBL" id="CP060697">
    <property type="protein sequence ID" value="QNM83818.1"/>
    <property type="molecule type" value="Genomic_DNA"/>
</dbReference>
<dbReference type="PANTHER" id="PTHR43179">
    <property type="entry name" value="RHAMNOSYLTRANSFERASE WBBL"/>
    <property type="match status" value="1"/>
</dbReference>
<dbReference type="Pfam" id="PF00535">
    <property type="entry name" value="Glycos_transf_2"/>
    <property type="match status" value="1"/>
</dbReference>
<feature type="domain" description="Glycosyltransferase 2-like" evidence="2">
    <location>
        <begin position="726"/>
        <end position="838"/>
    </location>
</feature>
<dbReference type="Proteomes" id="UP000515861">
    <property type="component" value="Chromosome"/>
</dbReference>
<organism evidence="3 4">
    <name type="scientific">Sphingomonas sabuli</name>
    <dbReference type="NCBI Taxonomy" id="2764186"/>
    <lineage>
        <taxon>Bacteria</taxon>
        <taxon>Pseudomonadati</taxon>
        <taxon>Pseudomonadota</taxon>
        <taxon>Alphaproteobacteria</taxon>
        <taxon>Sphingomonadales</taxon>
        <taxon>Sphingomonadaceae</taxon>
        <taxon>Sphingomonas</taxon>
    </lineage>
</organism>
<dbReference type="Gene3D" id="3.90.550.10">
    <property type="entry name" value="Spore Coat Polysaccharide Biosynthesis Protein SpsA, Chain A"/>
    <property type="match status" value="1"/>
</dbReference>
<dbReference type="InterPro" id="IPR029044">
    <property type="entry name" value="Nucleotide-diphossugar_trans"/>
</dbReference>
<accession>A0A7G9L5B9</accession>
<dbReference type="SUPFAM" id="SSF53448">
    <property type="entry name" value="Nucleotide-diphospho-sugar transferases"/>
    <property type="match status" value="1"/>
</dbReference>
<evidence type="ECO:0000256" key="1">
    <source>
        <dbReference type="SAM" id="MobiDB-lite"/>
    </source>
</evidence>
<reference evidence="3 4" key="1">
    <citation type="submission" date="2020-08" db="EMBL/GenBank/DDBJ databases">
        <title>Sphingomonas sp. sand1-3 16S ribosomal RNA gene Genome sequencing and assembly.</title>
        <authorList>
            <person name="Kang M."/>
        </authorList>
    </citation>
    <scope>NUCLEOTIDE SEQUENCE [LARGE SCALE GENOMIC DNA]</scope>
    <source>
        <strain evidence="4">sand1-3</strain>
    </source>
</reference>
<dbReference type="GO" id="GO:0016740">
    <property type="term" value="F:transferase activity"/>
    <property type="evidence" value="ECO:0007669"/>
    <property type="project" value="UniProtKB-KW"/>
</dbReference>
<evidence type="ECO:0000313" key="4">
    <source>
        <dbReference type="Proteomes" id="UP000515861"/>
    </source>
</evidence>
<protein>
    <submittedName>
        <fullName evidence="3">Glycosyltransferase family 2 protein</fullName>
    </submittedName>
</protein>
<dbReference type="KEGG" id="ssau:H8M03_05715"/>